<sequence>MAAAGAAWTGAAAVAFYAGFYLLEQYITALEGAVPLEEAAAVHAGAVPNAFMFENPLTLVSTLVEAACAWLMCFGLMGLFRWVASRESFTVLYFSDASYWTYLVHLPLVIAGQLVVVGMPVHYHFKFLIVCAGVTLIVLATYQFAVRYTIIGRTLNGPRTRRQQLPAAQPVGQG</sequence>
<feature type="transmembrane region" description="Helical" evidence="1">
    <location>
        <begin position="100"/>
        <end position="121"/>
    </location>
</feature>
<protein>
    <submittedName>
        <fullName evidence="2">Acyltransferase family protein</fullName>
    </submittedName>
</protein>
<accession>A0A6B0YSB4</accession>
<evidence type="ECO:0000313" key="2">
    <source>
        <dbReference type="EMBL" id="MXY92642.1"/>
    </source>
</evidence>
<dbReference type="InterPro" id="IPR050623">
    <property type="entry name" value="Glucan_succinyl_AcylTrfase"/>
</dbReference>
<dbReference type="EMBL" id="VXRG01000039">
    <property type="protein sequence ID" value="MXY92642.1"/>
    <property type="molecule type" value="Genomic_DNA"/>
</dbReference>
<keyword evidence="1" id="KW-0472">Membrane</keyword>
<gene>
    <name evidence="2" type="ORF">F4Y42_04245</name>
</gene>
<keyword evidence="2" id="KW-0012">Acyltransferase</keyword>
<evidence type="ECO:0000256" key="1">
    <source>
        <dbReference type="SAM" id="Phobius"/>
    </source>
</evidence>
<feature type="transmembrane region" description="Helical" evidence="1">
    <location>
        <begin position="57"/>
        <end position="80"/>
    </location>
</feature>
<dbReference type="GO" id="GO:0016746">
    <property type="term" value="F:acyltransferase activity"/>
    <property type="evidence" value="ECO:0007669"/>
    <property type="project" value="UniProtKB-KW"/>
</dbReference>
<comment type="caution">
    <text evidence="2">The sequence shown here is derived from an EMBL/GenBank/DDBJ whole genome shotgun (WGS) entry which is preliminary data.</text>
</comment>
<reference evidence="2" key="1">
    <citation type="submission" date="2019-09" db="EMBL/GenBank/DDBJ databases">
        <title>Characterisation of the sponge microbiome using genome-centric metagenomics.</title>
        <authorList>
            <person name="Engelberts J.P."/>
            <person name="Robbins S.J."/>
            <person name="De Goeij J.M."/>
            <person name="Aranda M."/>
            <person name="Bell S.C."/>
            <person name="Webster N.S."/>
        </authorList>
    </citation>
    <scope>NUCLEOTIDE SEQUENCE</scope>
    <source>
        <strain evidence="2">SB0664_bin_27</strain>
    </source>
</reference>
<dbReference type="AlphaFoldDB" id="A0A6B0YSB4"/>
<feature type="transmembrane region" description="Helical" evidence="1">
    <location>
        <begin position="127"/>
        <end position="146"/>
    </location>
</feature>
<name>A0A6B0YSB4_9CHLR</name>
<keyword evidence="2" id="KW-0808">Transferase</keyword>
<dbReference type="PANTHER" id="PTHR36927">
    <property type="entry name" value="BLR4337 PROTEIN"/>
    <property type="match status" value="1"/>
</dbReference>
<organism evidence="2">
    <name type="scientific">Caldilineaceae bacterium SB0664_bin_27</name>
    <dbReference type="NCBI Taxonomy" id="2605260"/>
    <lineage>
        <taxon>Bacteria</taxon>
        <taxon>Bacillati</taxon>
        <taxon>Chloroflexota</taxon>
        <taxon>Caldilineae</taxon>
        <taxon>Caldilineales</taxon>
        <taxon>Caldilineaceae</taxon>
    </lineage>
</organism>
<keyword evidence="1" id="KW-1133">Transmembrane helix</keyword>
<dbReference type="PANTHER" id="PTHR36927:SF1">
    <property type="entry name" value="MDO-LIKE PROTEIN"/>
    <property type="match status" value="1"/>
</dbReference>
<proteinExistence type="predicted"/>
<keyword evidence="1" id="KW-0812">Transmembrane</keyword>